<evidence type="ECO:0000313" key="1">
    <source>
        <dbReference type="EMBL" id="EFJ6480874.1"/>
    </source>
</evidence>
<comment type="caution">
    <text evidence="2">The sequence shown here is derived from an EMBL/GenBank/DDBJ whole genome shotgun (WGS) entry which is preliminary data.</text>
</comment>
<organism evidence="2 3">
    <name type="scientific">Escherichia coli</name>
    <dbReference type="NCBI Taxonomy" id="562"/>
    <lineage>
        <taxon>Bacteria</taxon>
        <taxon>Pseudomonadati</taxon>
        <taxon>Pseudomonadota</taxon>
        <taxon>Gammaproteobacteria</taxon>
        <taxon>Enterobacterales</taxon>
        <taxon>Enterobacteriaceae</taxon>
        <taxon>Escherichia</taxon>
    </lineage>
</organism>
<reference evidence="2 3" key="1">
    <citation type="submission" date="2020-02" db="EMBL/GenBank/DDBJ databases">
        <authorList>
            <consortium name="PulseNet: The National Subtyping Network for Foodborne Disease Surveillance"/>
            <person name="Tarr C.L."/>
            <person name="Trees E."/>
            <person name="Katz L.S."/>
            <person name="Carleton-Romer H.A."/>
            <person name="Stroika S."/>
            <person name="Kucerova Z."/>
            <person name="Roache K.F."/>
            <person name="Sabol A.L."/>
            <person name="Besser J."/>
            <person name="Gerner-Smidt P."/>
        </authorList>
    </citation>
    <scope>NUCLEOTIDE SEQUENCE [LARGE SCALE GENOMIC DNA]</scope>
    <source>
        <strain evidence="2 3">PNUSAE002719</strain>
    </source>
</reference>
<protein>
    <submittedName>
        <fullName evidence="2">Uncharacterized protein</fullName>
    </submittedName>
</protein>
<dbReference type="RefSeq" id="WP_000687690.1">
    <property type="nucleotide sequence ID" value="NZ_BFGD01000107.1"/>
</dbReference>
<dbReference type="Proteomes" id="UP000555763">
    <property type="component" value="Unassembled WGS sequence"/>
</dbReference>
<evidence type="ECO:0000313" key="2">
    <source>
        <dbReference type="EMBL" id="EFM8155552.1"/>
    </source>
</evidence>
<accession>A0A793XVR1</accession>
<dbReference type="EMBL" id="AATLZG010000021">
    <property type="protein sequence ID" value="EFM8155552.1"/>
    <property type="molecule type" value="Genomic_DNA"/>
</dbReference>
<evidence type="ECO:0000313" key="3">
    <source>
        <dbReference type="Proteomes" id="UP000555763"/>
    </source>
</evidence>
<proteinExistence type="predicted"/>
<sequence>MKIELNTTEQFISEAECCFNCYMNKRLRNQSAHFYHMLKNKEDMNEVIENIIQITKVRFYGAEGEQKAERISGSVNYARVKQHLRQLWIVYKCVYR</sequence>
<gene>
    <name evidence="1" type="ORF">A2J79_001206</name>
    <name evidence="2" type="ORF">A5U30_003210</name>
</gene>
<dbReference type="Proteomes" id="UP000711811">
    <property type="component" value="Unassembled WGS sequence"/>
</dbReference>
<name>A0A793XVR1_ECOLX</name>
<reference evidence="1" key="2">
    <citation type="submission" date="2020-02" db="EMBL/GenBank/DDBJ databases">
        <authorList>
            <person name="Ashton P.M."/>
            <person name="Dallman T."/>
            <person name="Nair S."/>
            <person name="De Pinna E."/>
            <person name="Peters T."/>
            <person name="Grant K."/>
        </authorList>
    </citation>
    <scope>NUCLEOTIDE SEQUENCE</scope>
    <source>
        <strain evidence="1">93335</strain>
    </source>
</reference>
<dbReference type="EMBL" id="AATCLQ010000005">
    <property type="protein sequence ID" value="EFJ6480874.1"/>
    <property type="molecule type" value="Genomic_DNA"/>
</dbReference>
<dbReference type="AlphaFoldDB" id="A0A793XVR1"/>